<protein>
    <recommendedName>
        <fullName evidence="1">DUF1540 domain-containing protein</fullName>
    </recommendedName>
</protein>
<dbReference type="Proteomes" id="UP000030595">
    <property type="component" value="Unassembled WGS sequence"/>
</dbReference>
<gene>
    <name evidence="2" type="ORF">CD30_03090</name>
</gene>
<dbReference type="RefSeq" id="WP_036172305.1">
    <property type="nucleotide sequence ID" value="NZ_AVCZ01000003.1"/>
</dbReference>
<dbReference type="InterPro" id="IPR011437">
    <property type="entry name" value="DUF1540"/>
</dbReference>
<dbReference type="OrthoDB" id="1681234at2"/>
<feature type="domain" description="DUF1540" evidence="1">
    <location>
        <begin position="6"/>
        <end position="66"/>
    </location>
</feature>
<organism evidence="2 3">
    <name type="scientific">Ureibacillus massiliensis 4400831 = CIP 108448 = CCUG 49529</name>
    <dbReference type="NCBI Taxonomy" id="1211035"/>
    <lineage>
        <taxon>Bacteria</taxon>
        <taxon>Bacillati</taxon>
        <taxon>Bacillota</taxon>
        <taxon>Bacilli</taxon>
        <taxon>Bacillales</taxon>
        <taxon>Caryophanaceae</taxon>
        <taxon>Ureibacillus</taxon>
    </lineage>
</organism>
<sequence>MPNVEVNCSVSNCVFHKKGNLCGAEKIQVDMDYHSSDAKTEFASDFDFKHIKEEANSSRDTCCKTFKPKNNHKEPVDFSI</sequence>
<dbReference type="AlphaFoldDB" id="A0A0A3J4F5"/>
<evidence type="ECO:0000259" key="1">
    <source>
        <dbReference type="Pfam" id="PF07561"/>
    </source>
</evidence>
<proteinExistence type="predicted"/>
<accession>A0A0A3J4F5</accession>
<evidence type="ECO:0000313" key="2">
    <source>
        <dbReference type="EMBL" id="KGR91904.1"/>
    </source>
</evidence>
<keyword evidence="3" id="KW-1185">Reference proteome</keyword>
<dbReference type="EMBL" id="JPVQ01000003">
    <property type="protein sequence ID" value="KGR91904.1"/>
    <property type="molecule type" value="Genomic_DNA"/>
</dbReference>
<reference evidence="2 3" key="1">
    <citation type="submission" date="2014-02" db="EMBL/GenBank/DDBJ databases">
        <title>Draft genome sequence of Lysinibacillus massiliensis CCUG 49529.</title>
        <authorList>
            <person name="Zhang F."/>
            <person name="Wang G."/>
            <person name="Zhang L."/>
        </authorList>
    </citation>
    <scope>NUCLEOTIDE SEQUENCE [LARGE SCALE GENOMIC DNA]</scope>
    <source>
        <strain evidence="2 3">CCUG 49529</strain>
    </source>
</reference>
<dbReference type="eggNOG" id="ENOG50334U7">
    <property type="taxonomic scope" value="Bacteria"/>
</dbReference>
<name>A0A0A3J4F5_9BACL</name>
<evidence type="ECO:0000313" key="3">
    <source>
        <dbReference type="Proteomes" id="UP000030595"/>
    </source>
</evidence>
<dbReference type="Pfam" id="PF07561">
    <property type="entry name" value="DUF1540"/>
    <property type="match status" value="1"/>
</dbReference>
<comment type="caution">
    <text evidence="2">The sequence shown here is derived from an EMBL/GenBank/DDBJ whole genome shotgun (WGS) entry which is preliminary data.</text>
</comment>